<keyword evidence="3" id="KW-1185">Reference proteome</keyword>
<comment type="caution">
    <text evidence="2">The sequence shown here is derived from an EMBL/GenBank/DDBJ whole genome shotgun (WGS) entry which is preliminary data.</text>
</comment>
<name>A0ABV7JAU9_9GAMM</name>
<feature type="transmembrane region" description="Helical" evidence="1">
    <location>
        <begin position="38"/>
        <end position="58"/>
    </location>
</feature>
<evidence type="ECO:0000313" key="2">
    <source>
        <dbReference type="EMBL" id="MFC3193206.1"/>
    </source>
</evidence>
<evidence type="ECO:0000256" key="1">
    <source>
        <dbReference type="SAM" id="Phobius"/>
    </source>
</evidence>
<reference evidence="3" key="1">
    <citation type="journal article" date="2019" name="Int. J. Syst. Evol. Microbiol.">
        <title>The Global Catalogue of Microorganisms (GCM) 10K type strain sequencing project: providing services to taxonomists for standard genome sequencing and annotation.</title>
        <authorList>
            <consortium name="The Broad Institute Genomics Platform"/>
            <consortium name="The Broad Institute Genome Sequencing Center for Infectious Disease"/>
            <person name="Wu L."/>
            <person name="Ma J."/>
        </authorList>
    </citation>
    <scope>NUCLEOTIDE SEQUENCE [LARGE SCALE GENOMIC DNA]</scope>
    <source>
        <strain evidence="3">KCTC 42953</strain>
    </source>
</reference>
<sequence>MKEKSMKTMYGGLFIFIGIIIMLVSLFGNFMSTAPAKPLNWVSILISIGFMVLGTYMFRDEPSSDDQ</sequence>
<dbReference type="Proteomes" id="UP001595533">
    <property type="component" value="Unassembled WGS sequence"/>
</dbReference>
<keyword evidence="1" id="KW-0472">Membrane</keyword>
<keyword evidence="1" id="KW-1133">Transmembrane helix</keyword>
<proteinExistence type="predicted"/>
<feature type="transmembrane region" description="Helical" evidence="1">
    <location>
        <begin position="12"/>
        <end position="32"/>
    </location>
</feature>
<accession>A0ABV7JAU9</accession>
<dbReference type="EMBL" id="JBHRTS010000002">
    <property type="protein sequence ID" value="MFC3193206.1"/>
    <property type="molecule type" value="Genomic_DNA"/>
</dbReference>
<gene>
    <name evidence="2" type="ORF">ACFODZ_03015</name>
</gene>
<evidence type="ECO:0008006" key="4">
    <source>
        <dbReference type="Google" id="ProtNLM"/>
    </source>
</evidence>
<evidence type="ECO:0000313" key="3">
    <source>
        <dbReference type="Proteomes" id="UP001595533"/>
    </source>
</evidence>
<protein>
    <recommendedName>
        <fullName evidence="4">DUF3098 domain-containing protein</fullName>
    </recommendedName>
</protein>
<keyword evidence="1" id="KW-0812">Transmembrane</keyword>
<dbReference type="RefSeq" id="WP_157892654.1">
    <property type="nucleotide sequence ID" value="NZ_JBHRTS010000002.1"/>
</dbReference>
<organism evidence="2 3">
    <name type="scientific">Marinicella sediminis</name>
    <dbReference type="NCBI Taxonomy" id="1792834"/>
    <lineage>
        <taxon>Bacteria</taxon>
        <taxon>Pseudomonadati</taxon>
        <taxon>Pseudomonadota</taxon>
        <taxon>Gammaproteobacteria</taxon>
        <taxon>Lysobacterales</taxon>
        <taxon>Marinicellaceae</taxon>
        <taxon>Marinicella</taxon>
    </lineage>
</organism>